<keyword evidence="2" id="KW-1003">Cell membrane</keyword>
<feature type="transmembrane region" description="Helical" evidence="6">
    <location>
        <begin position="21"/>
        <end position="45"/>
    </location>
</feature>
<feature type="transmembrane region" description="Helical" evidence="6">
    <location>
        <begin position="351"/>
        <end position="377"/>
    </location>
</feature>
<feature type="transmembrane region" description="Helical" evidence="6">
    <location>
        <begin position="265"/>
        <end position="284"/>
    </location>
</feature>
<organism evidence="7 8">
    <name type="scientific">Polymorphospora lycopeni</name>
    <dbReference type="NCBI Taxonomy" id="3140240"/>
    <lineage>
        <taxon>Bacteria</taxon>
        <taxon>Bacillati</taxon>
        <taxon>Actinomycetota</taxon>
        <taxon>Actinomycetes</taxon>
        <taxon>Micromonosporales</taxon>
        <taxon>Micromonosporaceae</taxon>
        <taxon>Polymorphospora</taxon>
    </lineage>
</organism>
<keyword evidence="3 6" id="KW-0812">Transmembrane</keyword>
<reference evidence="7 8" key="1">
    <citation type="submission" date="2024-04" db="EMBL/GenBank/DDBJ databases">
        <title>Polymorphospora sp. isolated from Baiyangdian Lake in Xiong'an New Area.</title>
        <authorList>
            <person name="Zhang X."/>
            <person name="Liu J."/>
        </authorList>
    </citation>
    <scope>NUCLEOTIDE SEQUENCE [LARGE SCALE GENOMIC DNA]</scope>
    <source>
        <strain evidence="7 8">2-325</strain>
    </source>
</reference>
<dbReference type="PANTHER" id="PTHR23513">
    <property type="entry name" value="INTEGRAL MEMBRANE EFFLUX PROTEIN-RELATED"/>
    <property type="match status" value="1"/>
</dbReference>
<dbReference type="CDD" id="cd06173">
    <property type="entry name" value="MFS_MefA_like"/>
    <property type="match status" value="1"/>
</dbReference>
<evidence type="ECO:0000256" key="6">
    <source>
        <dbReference type="SAM" id="Phobius"/>
    </source>
</evidence>
<evidence type="ECO:0000256" key="5">
    <source>
        <dbReference type="ARBA" id="ARBA00023136"/>
    </source>
</evidence>
<evidence type="ECO:0000256" key="2">
    <source>
        <dbReference type="ARBA" id="ARBA00022475"/>
    </source>
</evidence>
<dbReference type="EMBL" id="JBCGDC010000095">
    <property type="protein sequence ID" value="MFB6396505.1"/>
    <property type="molecule type" value="Genomic_DNA"/>
</dbReference>
<feature type="transmembrane region" description="Helical" evidence="6">
    <location>
        <begin position="228"/>
        <end position="245"/>
    </location>
</feature>
<evidence type="ECO:0000256" key="3">
    <source>
        <dbReference type="ARBA" id="ARBA00022692"/>
    </source>
</evidence>
<feature type="transmembrane region" description="Helical" evidence="6">
    <location>
        <begin position="57"/>
        <end position="77"/>
    </location>
</feature>
<protein>
    <submittedName>
        <fullName evidence="7">MFS transporter</fullName>
    </submittedName>
</protein>
<keyword evidence="8" id="KW-1185">Reference proteome</keyword>
<sequence length="406" mass="40655">MTAPGRLLPEGYRTVLSDPGFRRLATAALVSFLGDGLSVVALVWVALTLAPPGTEGLVVGAAVAAYALPAAVGAVLLAPWLSRLDARRLVSLSASLRAVALGTVAVLHLAGGLGVAGYIGLLAVSSVLGAWGNAGLYTIVSRLFDAGRRLPANSLVSTAQQVSIVVGPALAGVLVGFVDAAVVLGLDALTWAFLGVQVLRINLPDTAAASGRPRLSTGFRLLARRPHLAGLLAVTAGFVFLYGPVEVALPLYVTHDLHGSAGLLGAYWAVFGVGAIVGGLLGGMLRTTRQWPLVVAVIAGWGLTLIPFGFLDAAAPTLALFALGGLAYGPFPAFTLALFQNATDPADLPALLAARGAITMTVMPAGAAVGGPLAAVLGAAGTLLVSGVATLALAVVTAAVLVAAAR</sequence>
<feature type="transmembrane region" description="Helical" evidence="6">
    <location>
        <begin position="291"/>
        <end position="311"/>
    </location>
</feature>
<dbReference type="SUPFAM" id="SSF103473">
    <property type="entry name" value="MFS general substrate transporter"/>
    <property type="match status" value="1"/>
</dbReference>
<dbReference type="RefSeq" id="WP_375735919.1">
    <property type="nucleotide sequence ID" value="NZ_JBCGDC010000095.1"/>
</dbReference>
<evidence type="ECO:0000256" key="1">
    <source>
        <dbReference type="ARBA" id="ARBA00004651"/>
    </source>
</evidence>
<evidence type="ECO:0000256" key="4">
    <source>
        <dbReference type="ARBA" id="ARBA00022989"/>
    </source>
</evidence>
<accession>A0ABV5CWV9</accession>
<dbReference type="Pfam" id="PF07690">
    <property type="entry name" value="MFS_1"/>
    <property type="match status" value="1"/>
</dbReference>
<dbReference type="InterPro" id="IPR036259">
    <property type="entry name" value="MFS_trans_sf"/>
</dbReference>
<dbReference type="InterPro" id="IPR011701">
    <property type="entry name" value="MFS"/>
</dbReference>
<dbReference type="Proteomes" id="UP001582793">
    <property type="component" value="Unassembled WGS sequence"/>
</dbReference>
<feature type="transmembrane region" description="Helical" evidence="6">
    <location>
        <begin position="383"/>
        <end position="405"/>
    </location>
</feature>
<keyword evidence="5 6" id="KW-0472">Membrane</keyword>
<comment type="subcellular location">
    <subcellularLocation>
        <location evidence="1">Cell membrane</location>
        <topology evidence="1">Multi-pass membrane protein</topology>
    </subcellularLocation>
</comment>
<feature type="transmembrane region" description="Helical" evidence="6">
    <location>
        <begin position="317"/>
        <end position="339"/>
    </location>
</feature>
<keyword evidence="4 6" id="KW-1133">Transmembrane helix</keyword>
<dbReference type="Gene3D" id="1.20.1250.20">
    <property type="entry name" value="MFS general substrate transporter like domains"/>
    <property type="match status" value="1"/>
</dbReference>
<evidence type="ECO:0000313" key="8">
    <source>
        <dbReference type="Proteomes" id="UP001582793"/>
    </source>
</evidence>
<evidence type="ECO:0000313" key="7">
    <source>
        <dbReference type="EMBL" id="MFB6396505.1"/>
    </source>
</evidence>
<proteinExistence type="predicted"/>
<name>A0ABV5CWV9_9ACTN</name>
<feature type="transmembrane region" description="Helical" evidence="6">
    <location>
        <begin position="89"/>
        <end position="110"/>
    </location>
</feature>
<feature type="transmembrane region" description="Helical" evidence="6">
    <location>
        <begin position="116"/>
        <end position="140"/>
    </location>
</feature>
<dbReference type="PANTHER" id="PTHR23513:SF6">
    <property type="entry name" value="MAJOR FACILITATOR SUPERFAMILY ASSOCIATED DOMAIN-CONTAINING PROTEIN"/>
    <property type="match status" value="1"/>
</dbReference>
<comment type="caution">
    <text evidence="7">The sequence shown here is derived from an EMBL/GenBank/DDBJ whole genome shotgun (WGS) entry which is preliminary data.</text>
</comment>
<gene>
    <name evidence="7" type="ORF">AAFH96_25885</name>
</gene>
<feature type="non-terminal residue" evidence="7">
    <location>
        <position position="406"/>
    </location>
</feature>